<dbReference type="InterPro" id="IPR000717">
    <property type="entry name" value="PCI_dom"/>
</dbReference>
<dbReference type="Proteomes" id="UP001150925">
    <property type="component" value="Unassembled WGS sequence"/>
</dbReference>
<keyword evidence="5" id="KW-1185">Reference proteome</keyword>
<dbReference type="InterPro" id="IPR040773">
    <property type="entry name" value="Rpn6_N"/>
</dbReference>
<dbReference type="Pfam" id="PF18055">
    <property type="entry name" value="RPN6_N"/>
    <property type="match status" value="1"/>
</dbReference>
<name>A0A9W8ANG5_9FUNG</name>
<dbReference type="SMART" id="SM00753">
    <property type="entry name" value="PAM"/>
    <property type="match status" value="1"/>
</dbReference>
<proteinExistence type="inferred from homology"/>
<dbReference type="EMBL" id="JANBPY010000926">
    <property type="protein sequence ID" value="KAJ1962700.1"/>
    <property type="molecule type" value="Genomic_DNA"/>
</dbReference>
<dbReference type="SMART" id="SM00088">
    <property type="entry name" value="PINT"/>
    <property type="match status" value="1"/>
</dbReference>
<dbReference type="AlphaFoldDB" id="A0A9W8ANG5"/>
<dbReference type="InterPro" id="IPR036390">
    <property type="entry name" value="WH_DNA-bd_sf"/>
</dbReference>
<dbReference type="InterPro" id="IPR011990">
    <property type="entry name" value="TPR-like_helical_dom_sf"/>
</dbReference>
<dbReference type="Pfam" id="PF18503">
    <property type="entry name" value="RPN6_C_helix"/>
    <property type="match status" value="1"/>
</dbReference>
<evidence type="ECO:0000256" key="1">
    <source>
        <dbReference type="ARBA" id="ARBA00007454"/>
    </source>
</evidence>
<sequence>MSTSSTLAKGAQGTLSTEVEQEILQLGERYRDAHQATELGQLIRDSRDKLNNLSKAKSTKVIKTLLNHFAKIPNSLNEQIAICKETSEWAKEQKRLFLKQSLESRLVALYLENRMFTDALHLVGPLLKELKRLDDKMMLVEVQLLESKIYHALRNLPKARAALTSARTSANAIYCPPLVQASLDMQSGILHAEERDYKTAYSYFYETLEGYSSQDDPLAVAALKYMLLCKIMLNQSDDVNAIVHGKLALKYSGPDVEAMTTIAKAHQNRSLNEFEKALSAYRSELSEDPIVRSHLAKLYDTLLEQNLVRVIEPFSRVEISHIAQLVHLPTDQVEKKLSQMILDKVFHGVLDQGAGCLIVFEQPATDHVYDSSLDTLRNMGAVVESLYEKAATLS</sequence>
<dbReference type="Pfam" id="PF01399">
    <property type="entry name" value="PCI"/>
    <property type="match status" value="1"/>
</dbReference>
<comment type="caution">
    <text evidence="4">The sequence shown here is derived from an EMBL/GenBank/DDBJ whole genome shotgun (WGS) entry which is preliminary data.</text>
</comment>
<feature type="domain" description="PCI" evidence="3">
    <location>
        <begin position="196"/>
        <end position="364"/>
    </location>
</feature>
<gene>
    <name evidence="4" type="primary">RPN6</name>
    <name evidence="4" type="ORF">IWQ62_003445</name>
</gene>
<dbReference type="InterPro" id="IPR040780">
    <property type="entry name" value="Rpn6_C_helix"/>
</dbReference>
<dbReference type="Gene3D" id="1.25.40.570">
    <property type="match status" value="1"/>
</dbReference>
<accession>A0A9W8ANG5</accession>
<dbReference type="SUPFAM" id="SSF46785">
    <property type="entry name" value="Winged helix' DNA-binding domain"/>
    <property type="match status" value="1"/>
</dbReference>
<dbReference type="PROSITE" id="PS50250">
    <property type="entry name" value="PCI"/>
    <property type="match status" value="1"/>
</dbReference>
<evidence type="ECO:0000313" key="5">
    <source>
        <dbReference type="Proteomes" id="UP001150925"/>
    </source>
</evidence>
<keyword evidence="2 4" id="KW-0647">Proteasome</keyword>
<evidence type="ECO:0000313" key="4">
    <source>
        <dbReference type="EMBL" id="KAJ1962700.1"/>
    </source>
</evidence>
<comment type="similarity">
    <text evidence="1">Belongs to the proteasome subunit S9 family.</text>
</comment>
<evidence type="ECO:0000259" key="3">
    <source>
        <dbReference type="PROSITE" id="PS50250"/>
    </source>
</evidence>
<dbReference type="PANTHER" id="PTHR10678">
    <property type="entry name" value="26S PROTEASOME NON-ATPASE REGULATORY SUBUNIT 11/COP9 SIGNALOSOME COMPLEX SUBUNIT 2"/>
    <property type="match status" value="1"/>
</dbReference>
<dbReference type="InterPro" id="IPR050871">
    <property type="entry name" value="26S_Proteasome/COP9_Components"/>
</dbReference>
<protein>
    <submittedName>
        <fullName evidence="4">26S proteasome regulatory subunit rpn6</fullName>
    </submittedName>
</protein>
<reference evidence="4" key="1">
    <citation type="submission" date="2022-07" db="EMBL/GenBank/DDBJ databases">
        <title>Phylogenomic reconstructions and comparative analyses of Kickxellomycotina fungi.</title>
        <authorList>
            <person name="Reynolds N.K."/>
            <person name="Stajich J.E."/>
            <person name="Barry K."/>
            <person name="Grigoriev I.V."/>
            <person name="Crous P."/>
            <person name="Smith M.E."/>
        </authorList>
    </citation>
    <scope>NUCLEOTIDE SEQUENCE</scope>
    <source>
        <strain evidence="4">RSA 1196</strain>
    </source>
</reference>
<evidence type="ECO:0000256" key="2">
    <source>
        <dbReference type="ARBA" id="ARBA00022942"/>
    </source>
</evidence>
<dbReference type="OrthoDB" id="1418352at2759"/>
<dbReference type="FunFam" id="1.25.40.570:FF:000007">
    <property type="entry name" value="26S proteasome non-ATPase regulatory subunit 11"/>
    <property type="match status" value="1"/>
</dbReference>
<dbReference type="GO" id="GO:0030163">
    <property type="term" value="P:protein catabolic process"/>
    <property type="evidence" value="ECO:0007669"/>
    <property type="project" value="UniProtKB-ARBA"/>
</dbReference>
<dbReference type="SUPFAM" id="SSF48452">
    <property type="entry name" value="TPR-like"/>
    <property type="match status" value="1"/>
</dbReference>
<organism evidence="4 5">
    <name type="scientific">Dispira parvispora</name>
    <dbReference type="NCBI Taxonomy" id="1520584"/>
    <lineage>
        <taxon>Eukaryota</taxon>
        <taxon>Fungi</taxon>
        <taxon>Fungi incertae sedis</taxon>
        <taxon>Zoopagomycota</taxon>
        <taxon>Kickxellomycotina</taxon>
        <taxon>Dimargaritomycetes</taxon>
        <taxon>Dimargaritales</taxon>
        <taxon>Dimargaritaceae</taxon>
        <taxon>Dispira</taxon>
    </lineage>
</organism>
<dbReference type="GO" id="GO:0000502">
    <property type="term" value="C:proteasome complex"/>
    <property type="evidence" value="ECO:0007669"/>
    <property type="project" value="UniProtKB-KW"/>
</dbReference>